<evidence type="ECO:0000256" key="1">
    <source>
        <dbReference type="ARBA" id="ARBA00004651"/>
    </source>
</evidence>
<name>A0A1G8L4I5_9PSED</name>
<dbReference type="STRING" id="89065.SAMN05216605_11435"/>
<feature type="transmembrane region" description="Helical" evidence="7">
    <location>
        <begin position="20"/>
        <end position="41"/>
    </location>
</feature>
<evidence type="ECO:0008006" key="10">
    <source>
        <dbReference type="Google" id="ProtNLM"/>
    </source>
</evidence>
<dbReference type="AlphaFoldDB" id="A0A1G8L4I5"/>
<gene>
    <name evidence="8" type="ORF">SAMN05216605_11435</name>
</gene>
<comment type="subcellular location">
    <subcellularLocation>
        <location evidence="1">Cell membrane</location>
        <topology evidence="1">Multi-pass membrane protein</topology>
    </subcellularLocation>
</comment>
<reference evidence="9" key="1">
    <citation type="submission" date="2016-10" db="EMBL/GenBank/DDBJ databases">
        <authorList>
            <person name="Varghese N."/>
            <person name="Submissions S."/>
        </authorList>
    </citation>
    <scope>NUCLEOTIDE SEQUENCE [LARGE SCALE GENOMIC DNA]</scope>
    <source>
        <strain evidence="9">ATCC 700689</strain>
    </source>
</reference>
<dbReference type="EMBL" id="FNCO01000014">
    <property type="protein sequence ID" value="SDI50623.1"/>
    <property type="molecule type" value="Genomic_DNA"/>
</dbReference>
<sequence>MPTQPPALLRHHRPFVAFWLARIFTASGFQMLTVAIGWNLYQLAGNVLDLGLVGLVEFAPRVLFMLHTGGMWRIGTIDARSPRFARRCRRSLPWP</sequence>
<dbReference type="PANTHER" id="PTHR23513:SF9">
    <property type="entry name" value="ENTEROBACTIN EXPORTER ENTS"/>
    <property type="match status" value="1"/>
</dbReference>
<evidence type="ECO:0000256" key="7">
    <source>
        <dbReference type="SAM" id="Phobius"/>
    </source>
</evidence>
<dbReference type="GO" id="GO:0005886">
    <property type="term" value="C:plasma membrane"/>
    <property type="evidence" value="ECO:0007669"/>
    <property type="project" value="UniProtKB-SubCell"/>
</dbReference>
<keyword evidence="6 7" id="KW-0472">Membrane</keyword>
<organism evidence="8 9">
    <name type="scientific">Pseudomonas abietaniphila</name>
    <dbReference type="NCBI Taxonomy" id="89065"/>
    <lineage>
        <taxon>Bacteria</taxon>
        <taxon>Pseudomonadati</taxon>
        <taxon>Pseudomonadota</taxon>
        <taxon>Gammaproteobacteria</taxon>
        <taxon>Pseudomonadales</taxon>
        <taxon>Pseudomonadaceae</taxon>
        <taxon>Pseudomonas</taxon>
    </lineage>
</organism>
<keyword evidence="2" id="KW-0813">Transport</keyword>
<evidence type="ECO:0000256" key="3">
    <source>
        <dbReference type="ARBA" id="ARBA00022475"/>
    </source>
</evidence>
<keyword evidence="5 7" id="KW-1133">Transmembrane helix</keyword>
<evidence type="ECO:0000313" key="8">
    <source>
        <dbReference type="EMBL" id="SDI50623.1"/>
    </source>
</evidence>
<evidence type="ECO:0000313" key="9">
    <source>
        <dbReference type="Proteomes" id="UP000182894"/>
    </source>
</evidence>
<evidence type="ECO:0000256" key="5">
    <source>
        <dbReference type="ARBA" id="ARBA00022989"/>
    </source>
</evidence>
<accession>A0A1G8L4I5</accession>
<evidence type="ECO:0000256" key="2">
    <source>
        <dbReference type="ARBA" id="ARBA00022448"/>
    </source>
</evidence>
<dbReference type="Proteomes" id="UP000182894">
    <property type="component" value="Unassembled WGS sequence"/>
</dbReference>
<evidence type="ECO:0000256" key="6">
    <source>
        <dbReference type="ARBA" id="ARBA00023136"/>
    </source>
</evidence>
<keyword evidence="4 7" id="KW-0812">Transmembrane</keyword>
<evidence type="ECO:0000256" key="4">
    <source>
        <dbReference type="ARBA" id="ARBA00022692"/>
    </source>
</evidence>
<proteinExistence type="predicted"/>
<keyword evidence="9" id="KW-1185">Reference proteome</keyword>
<protein>
    <recommendedName>
        <fullName evidence="10">Transmembrane secretion effector</fullName>
    </recommendedName>
</protein>
<keyword evidence="3" id="KW-1003">Cell membrane</keyword>
<dbReference type="PANTHER" id="PTHR23513">
    <property type="entry name" value="INTEGRAL MEMBRANE EFFLUX PROTEIN-RELATED"/>
    <property type="match status" value="1"/>
</dbReference>